<evidence type="ECO:0000259" key="5">
    <source>
        <dbReference type="PROSITE" id="PS50290"/>
    </source>
</evidence>
<dbReference type="InterPro" id="IPR000403">
    <property type="entry name" value="PI3/4_kinase_cat_dom"/>
</dbReference>
<dbReference type="InterPro" id="IPR003152">
    <property type="entry name" value="FATC_dom"/>
</dbReference>
<evidence type="ECO:0000259" key="6">
    <source>
        <dbReference type="PROSITE" id="PS51190"/>
    </source>
</evidence>
<dbReference type="GO" id="GO:0004674">
    <property type="term" value="F:protein serine/threonine kinase activity"/>
    <property type="evidence" value="ECO:0007669"/>
    <property type="project" value="InterPro"/>
</dbReference>
<dbReference type="InterPro" id="IPR038980">
    <property type="entry name" value="ATM_plant"/>
</dbReference>
<dbReference type="OrthoDB" id="381190at2759"/>
<evidence type="ECO:0000256" key="3">
    <source>
        <dbReference type="ARBA" id="ARBA00023242"/>
    </source>
</evidence>
<organism evidence="7 8">
    <name type="scientific">Neotoma lepida</name>
    <name type="common">Desert woodrat</name>
    <dbReference type="NCBI Taxonomy" id="56216"/>
    <lineage>
        <taxon>Eukaryota</taxon>
        <taxon>Metazoa</taxon>
        <taxon>Chordata</taxon>
        <taxon>Craniata</taxon>
        <taxon>Vertebrata</taxon>
        <taxon>Euteleostomi</taxon>
        <taxon>Mammalia</taxon>
        <taxon>Eutheria</taxon>
        <taxon>Euarchontoglires</taxon>
        <taxon>Glires</taxon>
        <taxon>Rodentia</taxon>
        <taxon>Myomorpha</taxon>
        <taxon>Muroidea</taxon>
        <taxon>Cricetidae</taxon>
        <taxon>Neotominae</taxon>
        <taxon>Neotoma</taxon>
    </lineage>
</organism>
<dbReference type="PANTHER" id="PTHR37079:SF4">
    <property type="entry name" value="SERINE_THREONINE-PROTEIN KINASE ATM"/>
    <property type="match status" value="1"/>
</dbReference>
<dbReference type="AlphaFoldDB" id="A0A1A6HKL7"/>
<dbReference type="Pfam" id="PF02260">
    <property type="entry name" value="FATC"/>
    <property type="match status" value="1"/>
</dbReference>
<dbReference type="PROSITE" id="PS50290">
    <property type="entry name" value="PI3_4_KINASE_3"/>
    <property type="match status" value="1"/>
</dbReference>
<dbReference type="SUPFAM" id="SSF56112">
    <property type="entry name" value="Protein kinase-like (PK-like)"/>
    <property type="match status" value="1"/>
</dbReference>
<dbReference type="GO" id="GO:0006974">
    <property type="term" value="P:DNA damage response"/>
    <property type="evidence" value="ECO:0007669"/>
    <property type="project" value="UniProtKB-KW"/>
</dbReference>
<dbReference type="Gene3D" id="1.10.1070.11">
    <property type="entry name" value="Phosphatidylinositol 3-/4-kinase, catalytic domain"/>
    <property type="match status" value="1"/>
</dbReference>
<sequence length="215" mass="24693">MMEVQKKSFEEKYDTFMTICQNFEPVFRYFCMEKFLDPAVWFEKRLAYTRSVATSSIGVAFEQGKILPTPETVPFRLSRDIVDGMGITGVEGVFRRALRPNSDLAPSPEVLLYDPLFDWTMNPLKALYLQQRPEDETDLHSTPNAEDQECKRSLSDIDQSFNKVAERVLMRLQEKLKGVEEGTVLSVGGQVNLLIQQAMDPKNLSRLFPGWKAWV</sequence>
<evidence type="ECO:0000313" key="7">
    <source>
        <dbReference type="EMBL" id="OBS78222.1"/>
    </source>
</evidence>
<evidence type="ECO:0000256" key="4">
    <source>
        <dbReference type="SAM" id="MobiDB-lite"/>
    </source>
</evidence>
<feature type="domain" description="PI3K/PI4K catalytic" evidence="5">
    <location>
        <begin position="1"/>
        <end position="165"/>
    </location>
</feature>
<feature type="domain" description="FATC" evidence="6">
    <location>
        <begin position="183"/>
        <end position="215"/>
    </location>
</feature>
<proteinExistence type="predicted"/>
<dbReference type="EMBL" id="LZPO01027486">
    <property type="protein sequence ID" value="OBS78222.1"/>
    <property type="molecule type" value="Genomic_DNA"/>
</dbReference>
<dbReference type="GO" id="GO:0005634">
    <property type="term" value="C:nucleus"/>
    <property type="evidence" value="ECO:0007669"/>
    <property type="project" value="UniProtKB-SubCell"/>
</dbReference>
<keyword evidence="8" id="KW-1185">Reference proteome</keyword>
<evidence type="ECO:0000256" key="2">
    <source>
        <dbReference type="ARBA" id="ARBA00022763"/>
    </source>
</evidence>
<dbReference type="Proteomes" id="UP000092124">
    <property type="component" value="Unassembled WGS sequence"/>
</dbReference>
<keyword evidence="2" id="KW-0227">DNA damage</keyword>
<accession>A0A1A6HKL7</accession>
<evidence type="ECO:0000313" key="8">
    <source>
        <dbReference type="Proteomes" id="UP000092124"/>
    </source>
</evidence>
<protein>
    <submittedName>
        <fullName evidence="7">Uncharacterized protein</fullName>
    </submittedName>
</protein>
<comment type="caution">
    <text evidence="7">The sequence shown here is derived from an EMBL/GenBank/DDBJ whole genome shotgun (WGS) entry which is preliminary data.</text>
</comment>
<name>A0A1A6HKL7_NEOLE</name>
<dbReference type="STRING" id="56216.A0A1A6HKL7"/>
<dbReference type="InterPro" id="IPR011009">
    <property type="entry name" value="Kinase-like_dom_sf"/>
</dbReference>
<keyword evidence="3" id="KW-0539">Nucleus</keyword>
<feature type="region of interest" description="Disordered" evidence="4">
    <location>
        <begin position="133"/>
        <end position="153"/>
    </location>
</feature>
<dbReference type="SMART" id="SM00146">
    <property type="entry name" value="PI3Kc"/>
    <property type="match status" value="1"/>
</dbReference>
<dbReference type="PROSITE" id="PS51190">
    <property type="entry name" value="FATC"/>
    <property type="match status" value="1"/>
</dbReference>
<dbReference type="InterPro" id="IPR036940">
    <property type="entry name" value="PI3/4_kinase_cat_sf"/>
</dbReference>
<dbReference type="PANTHER" id="PTHR37079">
    <property type="entry name" value="SERINE/THREONINE-PROTEIN KINASE ATM"/>
    <property type="match status" value="1"/>
</dbReference>
<comment type="subcellular location">
    <subcellularLocation>
        <location evidence="1">Nucleus</location>
    </subcellularLocation>
</comment>
<evidence type="ECO:0000256" key="1">
    <source>
        <dbReference type="ARBA" id="ARBA00004123"/>
    </source>
</evidence>
<dbReference type="SMART" id="SM01343">
    <property type="entry name" value="FATC"/>
    <property type="match status" value="1"/>
</dbReference>
<gene>
    <name evidence="7" type="ORF">A6R68_19387</name>
</gene>
<reference evidence="7 8" key="1">
    <citation type="submission" date="2016-06" db="EMBL/GenBank/DDBJ databases">
        <title>The Draft Genome Sequence and Annotation of the Desert Woodrat Neotoma lepida.</title>
        <authorList>
            <person name="Campbell M."/>
            <person name="Oakeson K.F."/>
            <person name="Yandell M."/>
            <person name="Halpert J.R."/>
            <person name="Dearing D."/>
        </authorList>
    </citation>
    <scope>NUCLEOTIDE SEQUENCE [LARGE SCALE GENOMIC DNA]</scope>
    <source>
        <strain evidence="7">417</strain>
        <tissue evidence="7">Liver</tissue>
    </source>
</reference>